<gene>
    <name evidence="2" type="ORF">B1A_00560</name>
</gene>
<dbReference type="GO" id="GO:0006302">
    <property type="term" value="P:double-strand break repair"/>
    <property type="evidence" value="ECO:0007669"/>
    <property type="project" value="InterPro"/>
</dbReference>
<organism evidence="2">
    <name type="scientific">mine drainage metagenome</name>
    <dbReference type="NCBI Taxonomy" id="410659"/>
    <lineage>
        <taxon>unclassified sequences</taxon>
        <taxon>metagenomes</taxon>
        <taxon>ecological metagenomes</taxon>
    </lineage>
</organism>
<dbReference type="PANTHER" id="PTHR32114">
    <property type="entry name" value="ABC TRANSPORTER ABCH.3"/>
    <property type="match status" value="1"/>
</dbReference>
<reference evidence="2" key="2">
    <citation type="journal article" date="2014" name="ISME J.">
        <title>Microbial stratification in low pH oxic and suboxic macroscopic growths along an acid mine drainage.</title>
        <authorList>
            <person name="Mendez-Garcia C."/>
            <person name="Mesa V."/>
            <person name="Sprenger R.R."/>
            <person name="Richter M."/>
            <person name="Diez M.S."/>
            <person name="Solano J."/>
            <person name="Bargiela R."/>
            <person name="Golyshina O.V."/>
            <person name="Manteca A."/>
            <person name="Ramos J.L."/>
            <person name="Gallego J.R."/>
            <person name="Llorente I."/>
            <person name="Martins Dos Santos V.A."/>
            <person name="Jensen O.N."/>
            <person name="Pelaez A.I."/>
            <person name="Sanchez J."/>
            <person name="Ferrer M."/>
        </authorList>
    </citation>
    <scope>NUCLEOTIDE SEQUENCE</scope>
</reference>
<dbReference type="GO" id="GO:0016887">
    <property type="term" value="F:ATP hydrolysis activity"/>
    <property type="evidence" value="ECO:0007669"/>
    <property type="project" value="InterPro"/>
</dbReference>
<dbReference type="AlphaFoldDB" id="T1DHH5"/>
<evidence type="ECO:0000259" key="1">
    <source>
        <dbReference type="Pfam" id="PF13476"/>
    </source>
</evidence>
<name>T1DHH5_9ZZZZ</name>
<dbReference type="InterPro" id="IPR038729">
    <property type="entry name" value="Rad50/SbcC_AAA"/>
</dbReference>
<protein>
    <submittedName>
        <fullName evidence="2">DNA double-strand break repair</fullName>
    </submittedName>
</protein>
<reference evidence="2" key="1">
    <citation type="submission" date="2013-08" db="EMBL/GenBank/DDBJ databases">
        <authorList>
            <person name="Mendez C."/>
            <person name="Richter M."/>
            <person name="Ferrer M."/>
            <person name="Sanchez J."/>
        </authorList>
    </citation>
    <scope>NUCLEOTIDE SEQUENCE</scope>
</reference>
<evidence type="ECO:0000313" key="2">
    <source>
        <dbReference type="EMBL" id="EQD80754.1"/>
    </source>
</evidence>
<dbReference type="PANTHER" id="PTHR32114:SF2">
    <property type="entry name" value="ABC TRANSPORTER ABCH.3"/>
    <property type="match status" value="1"/>
</dbReference>
<proteinExistence type="predicted"/>
<feature type="domain" description="Rad50/SbcC-type AAA" evidence="1">
    <location>
        <begin position="6"/>
        <end position="217"/>
    </location>
</feature>
<sequence length="231" mass="26506">MIIRTLYMESFLSHAETKIDFDNGVNVIVGKNGAGKTSIFEGIKFALFGLQRNGRDLLQYGKKNGKVRLEFKIEDILYAVERTLERVGNRIETKGAILESGNVMLAEGATSVSKEISKILGVSDEVFMNSVFIEQGQIDALIMRQKSKRLDLFNEILGLQNLQKVYDRLNDFKKQIEFSINAKKSLEEIYQEDVDRRRSIAGMISDLNEQLKSVRIELKILEYCLKRWQRS</sequence>
<dbReference type="EMBL" id="AUZX01000417">
    <property type="protein sequence ID" value="EQD80754.1"/>
    <property type="molecule type" value="Genomic_DNA"/>
</dbReference>
<feature type="non-terminal residue" evidence="2">
    <location>
        <position position="231"/>
    </location>
</feature>
<accession>T1DHH5</accession>
<dbReference type="Gene3D" id="3.40.50.300">
    <property type="entry name" value="P-loop containing nucleotide triphosphate hydrolases"/>
    <property type="match status" value="1"/>
</dbReference>
<dbReference type="SUPFAM" id="SSF52540">
    <property type="entry name" value="P-loop containing nucleoside triphosphate hydrolases"/>
    <property type="match status" value="1"/>
</dbReference>
<comment type="caution">
    <text evidence="2">The sequence shown here is derived from an EMBL/GenBank/DDBJ whole genome shotgun (WGS) entry which is preliminary data.</text>
</comment>
<dbReference type="InterPro" id="IPR027417">
    <property type="entry name" value="P-loop_NTPase"/>
</dbReference>
<dbReference type="Pfam" id="PF13476">
    <property type="entry name" value="AAA_23"/>
    <property type="match status" value="1"/>
</dbReference>